<name>A0A3G9IZA5_9ACTN</name>
<feature type="transmembrane region" description="Helical" evidence="3">
    <location>
        <begin position="202"/>
        <end position="220"/>
    </location>
</feature>
<gene>
    <name evidence="4" type="ORF">Back2_08110</name>
</gene>
<feature type="transmembrane region" description="Helical" evidence="3">
    <location>
        <begin position="135"/>
        <end position="160"/>
    </location>
</feature>
<dbReference type="RefSeq" id="WP_231998831.1">
    <property type="nucleotide sequence ID" value="NZ_AP019307.1"/>
</dbReference>
<evidence type="ECO:0000256" key="2">
    <source>
        <dbReference type="ARBA" id="ARBA00022448"/>
    </source>
</evidence>
<sequence length="336" mass="37022">MTEAAASSRLLGRSADTNPPLVDPAANLGLLSVFRRTYLLRLLVGREVTARYSGSLLGLAWSYINPLTQFLAYWLIVGGLLEKNMAIPSYPLHILTALLITHFFTETFAAGTASIHHNKALVIRMPIPKEMFPVASMLVSLIHVLPEILILSVGVGIVGWHGAILPSIAYTLMSFAIIMVLGTAVSLLFSVADVYFRDFGSVVGILTFLIRFAVPMMYPFSRVVESTRNHPWIYWIYIHNPVVVAIEFLEKAFWWGTVPTNRILPGTDVIIATNGHTGLPLDCTKAAPGTECVPLLHEFPDHMIALGFETLAACLALLLIAQLVFNKFEAKIPERL</sequence>
<dbReference type="PANTHER" id="PTHR30413:SF10">
    <property type="entry name" value="CAPSULE POLYSACCHARIDE EXPORT INNER-MEMBRANE PROTEIN CTRC"/>
    <property type="match status" value="1"/>
</dbReference>
<reference evidence="4 5" key="1">
    <citation type="submission" date="2018-11" db="EMBL/GenBank/DDBJ databases">
        <title>Complete genome sequence of Nocardioides baekrokdamisoli strain KCTC 39748.</title>
        <authorList>
            <person name="Kang S.W."/>
            <person name="Lee K.C."/>
            <person name="Kim K.K."/>
            <person name="Kim J.S."/>
            <person name="Kim D.S."/>
            <person name="Ko S.H."/>
            <person name="Yang S.H."/>
            <person name="Shin Y.K."/>
            <person name="Lee J.S."/>
        </authorList>
    </citation>
    <scope>NUCLEOTIDE SEQUENCE [LARGE SCALE GENOMIC DNA]</scope>
    <source>
        <strain evidence="4 5">KCTC 39748</strain>
    </source>
</reference>
<feature type="transmembrane region" description="Helical" evidence="3">
    <location>
        <begin position="93"/>
        <end position="115"/>
    </location>
</feature>
<accession>A0A3G9IZA5</accession>
<dbReference type="PANTHER" id="PTHR30413">
    <property type="entry name" value="INNER MEMBRANE TRANSPORT PERMEASE"/>
    <property type="match status" value="1"/>
</dbReference>
<keyword evidence="2" id="KW-0813">Transport</keyword>
<protein>
    <submittedName>
        <fullName evidence="4">Uncharacterized protein</fullName>
    </submittedName>
</protein>
<dbReference type="EMBL" id="AP019307">
    <property type="protein sequence ID" value="BBH16524.1"/>
    <property type="molecule type" value="Genomic_DNA"/>
</dbReference>
<evidence type="ECO:0000313" key="4">
    <source>
        <dbReference type="EMBL" id="BBH16524.1"/>
    </source>
</evidence>
<feature type="transmembrane region" description="Helical" evidence="3">
    <location>
        <begin position="60"/>
        <end position="81"/>
    </location>
</feature>
<keyword evidence="5" id="KW-1185">Reference proteome</keyword>
<dbReference type="KEGG" id="nbe:Back2_08110"/>
<keyword evidence="3" id="KW-1133">Transmembrane helix</keyword>
<feature type="transmembrane region" description="Helical" evidence="3">
    <location>
        <begin position="303"/>
        <end position="325"/>
    </location>
</feature>
<organism evidence="4 5">
    <name type="scientific">Nocardioides baekrokdamisoli</name>
    <dbReference type="NCBI Taxonomy" id="1804624"/>
    <lineage>
        <taxon>Bacteria</taxon>
        <taxon>Bacillati</taxon>
        <taxon>Actinomycetota</taxon>
        <taxon>Actinomycetes</taxon>
        <taxon>Propionibacteriales</taxon>
        <taxon>Nocardioidaceae</taxon>
        <taxon>Nocardioides</taxon>
    </lineage>
</organism>
<dbReference type="GO" id="GO:0015920">
    <property type="term" value="P:lipopolysaccharide transport"/>
    <property type="evidence" value="ECO:0007669"/>
    <property type="project" value="TreeGrafter"/>
</dbReference>
<keyword evidence="3" id="KW-0472">Membrane</keyword>
<feature type="transmembrane region" description="Helical" evidence="3">
    <location>
        <begin position="172"/>
        <end position="196"/>
    </location>
</feature>
<proteinExistence type="inferred from homology"/>
<evidence type="ECO:0000256" key="1">
    <source>
        <dbReference type="ARBA" id="ARBA00007783"/>
    </source>
</evidence>
<evidence type="ECO:0000313" key="5">
    <source>
        <dbReference type="Proteomes" id="UP000271573"/>
    </source>
</evidence>
<dbReference type="Proteomes" id="UP000271573">
    <property type="component" value="Chromosome"/>
</dbReference>
<keyword evidence="3" id="KW-0812">Transmembrane</keyword>
<evidence type="ECO:0000256" key="3">
    <source>
        <dbReference type="SAM" id="Phobius"/>
    </source>
</evidence>
<dbReference type="AlphaFoldDB" id="A0A3G9IZA5"/>
<comment type="similarity">
    <text evidence="1">Belongs to the ABC-2 integral membrane protein family.</text>
</comment>